<dbReference type="AlphaFoldDB" id="A0A5S5C134"/>
<evidence type="ECO:0000313" key="3">
    <source>
        <dbReference type="Proteomes" id="UP000323257"/>
    </source>
</evidence>
<protein>
    <submittedName>
        <fullName evidence="2">Uncharacterized protein</fullName>
    </submittedName>
</protein>
<keyword evidence="1" id="KW-0812">Transmembrane</keyword>
<name>A0A5S5C134_9BACL</name>
<evidence type="ECO:0000256" key="1">
    <source>
        <dbReference type="SAM" id="Phobius"/>
    </source>
</evidence>
<reference evidence="2 3" key="1">
    <citation type="submission" date="2019-07" db="EMBL/GenBank/DDBJ databases">
        <title>Genomic Encyclopedia of Type Strains, Phase III (KMG-III): the genomes of soil and plant-associated and newly described type strains.</title>
        <authorList>
            <person name="Whitman W."/>
        </authorList>
    </citation>
    <scope>NUCLEOTIDE SEQUENCE [LARGE SCALE GENOMIC DNA]</scope>
    <source>
        <strain evidence="2 3">BL24</strain>
    </source>
</reference>
<organism evidence="2 3">
    <name type="scientific">Paenibacillus methanolicus</name>
    <dbReference type="NCBI Taxonomy" id="582686"/>
    <lineage>
        <taxon>Bacteria</taxon>
        <taxon>Bacillati</taxon>
        <taxon>Bacillota</taxon>
        <taxon>Bacilli</taxon>
        <taxon>Bacillales</taxon>
        <taxon>Paenibacillaceae</taxon>
        <taxon>Paenibacillus</taxon>
    </lineage>
</organism>
<keyword evidence="1" id="KW-0472">Membrane</keyword>
<proteinExistence type="predicted"/>
<dbReference type="Proteomes" id="UP000323257">
    <property type="component" value="Unassembled WGS sequence"/>
</dbReference>
<dbReference type="EMBL" id="VNHS01000007">
    <property type="protein sequence ID" value="TYP73145.1"/>
    <property type="molecule type" value="Genomic_DNA"/>
</dbReference>
<feature type="transmembrane region" description="Helical" evidence="1">
    <location>
        <begin position="6"/>
        <end position="24"/>
    </location>
</feature>
<accession>A0A5S5C134</accession>
<comment type="caution">
    <text evidence="2">The sequence shown here is derived from an EMBL/GenBank/DDBJ whole genome shotgun (WGS) entry which is preliminary data.</text>
</comment>
<keyword evidence="1" id="KW-1133">Transmembrane helix</keyword>
<evidence type="ECO:0000313" key="2">
    <source>
        <dbReference type="EMBL" id="TYP73145.1"/>
    </source>
</evidence>
<gene>
    <name evidence="2" type="ORF">BCM02_107129</name>
</gene>
<sequence length="154" mass="17517">MTADLVLLACCALMIGIASLLWHYKKQVRQSESALLHHLFAQEGIPVHDHNVVIRIDYAQPAYKVLDEWLSSRADSGPATFVILLTAPGWLCQIKRKSWDARAWIVDASACHPVWHALLSSPYTVFELIGNQRRYYTDQQLFLEQTRQEAIAVS</sequence>
<keyword evidence="3" id="KW-1185">Reference proteome</keyword>